<dbReference type="Proteomes" id="UP000235464">
    <property type="component" value="Chromosome I"/>
</dbReference>
<feature type="compositionally biased region" description="Basic and acidic residues" evidence="1">
    <location>
        <begin position="1"/>
        <end position="10"/>
    </location>
</feature>
<name>A0A2N9B1P2_STRCX</name>
<feature type="compositionally biased region" description="Pro residues" evidence="1">
    <location>
        <begin position="263"/>
        <end position="277"/>
    </location>
</feature>
<dbReference type="EMBL" id="LT963352">
    <property type="protein sequence ID" value="SOR77249.1"/>
    <property type="molecule type" value="Genomic_DNA"/>
</dbReference>
<evidence type="ECO:0000256" key="1">
    <source>
        <dbReference type="SAM" id="MobiDB-lite"/>
    </source>
</evidence>
<evidence type="ECO:0000313" key="2">
    <source>
        <dbReference type="EMBL" id="SOR77249.1"/>
    </source>
</evidence>
<sequence length="314" mass="33745">MHATPRETKTHPGPATRRRCSATGCSAGEPCSTHCPVPDPPGCAGTLPVEGHLHRLNRTTTTAARRRSRTGTRTPHPREESQNCCRQPSADTRHRLRNPPGRTTTHRTCHTCRESTGRPRTEDRNHGTGPECRSGHPEHPSAAGGPPPEDHAQRSATLRHACRDHPWVPRNSGHQATRCCRSLQLLVGYQVGHDGIEGPAGTPQAPCMVDLVATEARPSGSKDSRMKPLNCSHSLLSGRLLGPSAESDPADPRWPTARLGDGRPPPTCPRTPRPQAPTPTGTTPSTAWTATSDRPPLSRGGAEGSRPGRRRLLG</sequence>
<feature type="region of interest" description="Disordered" evidence="1">
    <location>
        <begin position="1"/>
        <end position="22"/>
    </location>
</feature>
<feature type="compositionally biased region" description="Basic and acidic residues" evidence="1">
    <location>
        <begin position="111"/>
        <end position="126"/>
    </location>
</feature>
<reference evidence="3" key="1">
    <citation type="submission" date="2017-11" db="EMBL/GenBank/DDBJ databases">
        <authorList>
            <person name="Wibberg D."/>
        </authorList>
    </citation>
    <scope>NUCLEOTIDE SEQUENCE [LARGE SCALE GENOMIC DNA]</scope>
</reference>
<organism evidence="2 3">
    <name type="scientific">Streptomyces chartreusis NRRL 3882</name>
    <dbReference type="NCBI Taxonomy" id="1079985"/>
    <lineage>
        <taxon>Bacteria</taxon>
        <taxon>Bacillati</taxon>
        <taxon>Actinomycetota</taxon>
        <taxon>Actinomycetes</taxon>
        <taxon>Kitasatosporales</taxon>
        <taxon>Streptomycetaceae</taxon>
        <taxon>Streptomyces</taxon>
    </lineage>
</organism>
<evidence type="ECO:0000313" key="3">
    <source>
        <dbReference type="Proteomes" id="UP000235464"/>
    </source>
</evidence>
<dbReference type="AlphaFoldDB" id="A0A2N9B1P2"/>
<keyword evidence="3" id="KW-1185">Reference proteome</keyword>
<gene>
    <name evidence="2" type="ORF">SCNRRL3882_0723</name>
</gene>
<feature type="region of interest" description="Disordered" evidence="1">
    <location>
        <begin position="240"/>
        <end position="314"/>
    </location>
</feature>
<protein>
    <submittedName>
        <fullName evidence="2">Uncharacterized protein</fullName>
    </submittedName>
</protein>
<feature type="compositionally biased region" description="Low complexity" evidence="1">
    <location>
        <begin position="278"/>
        <end position="291"/>
    </location>
</feature>
<feature type="region of interest" description="Disordered" evidence="1">
    <location>
        <begin position="55"/>
        <end position="157"/>
    </location>
</feature>
<proteinExistence type="predicted"/>
<accession>A0A2N9B1P2</accession>